<evidence type="ECO:0000259" key="2">
    <source>
        <dbReference type="Pfam" id="PF06985"/>
    </source>
</evidence>
<feature type="region of interest" description="Disordered" evidence="1">
    <location>
        <begin position="14"/>
        <end position="102"/>
    </location>
</feature>
<dbReference type="Proteomes" id="UP000799771">
    <property type="component" value="Unassembled WGS sequence"/>
</dbReference>
<dbReference type="AlphaFoldDB" id="A0A6A6AG01"/>
<dbReference type="GeneID" id="54410844"/>
<dbReference type="PANTHER" id="PTHR33112:SF11">
    <property type="entry name" value="HETEROKARYON INCOMPATIBILITY DOMAIN-CONTAINING PROTEIN"/>
    <property type="match status" value="1"/>
</dbReference>
<feature type="compositionally biased region" description="Basic and acidic residues" evidence="1">
    <location>
        <begin position="90"/>
        <end position="102"/>
    </location>
</feature>
<dbReference type="InterPro" id="IPR010730">
    <property type="entry name" value="HET"/>
</dbReference>
<evidence type="ECO:0000313" key="4">
    <source>
        <dbReference type="Proteomes" id="UP000799771"/>
    </source>
</evidence>
<accession>A0A6A6AG01</accession>
<dbReference type="PANTHER" id="PTHR33112">
    <property type="entry name" value="DOMAIN PROTEIN, PUTATIVE-RELATED"/>
    <property type="match status" value="1"/>
</dbReference>
<proteinExistence type="predicted"/>
<sequence length="777" mass="88847">MFCDICVGVLQYRRNPIPRNKSHDDELDDDGSTKDGEETENEVEMTSEDKVEDQEAVEDEDIAQGQERTEDEQQQAEEDEWTEEEESSGDEEKGSESSSRDDCFTGSLAFGHQRSSSALIKSAKAGCYICKTVWDSLPKSVQGNVCAVESEFATNKEQELDGAKRDPSNSSVFFTHAYLWALARKPPGSLYLRIVLPPQIFENHHDTTSDFRLTPAPVTKQGAEESSLVDVTSTHTFSNESIRTATRWMNVCLKTHSACNRDTSDVPWLPTRLLDLGDSGEHDEIVRLIHTAEERPVEELIYLTLSHRWGAAQFIQLTRFNMAQFLNAITVADMPRTFREAVFVSRTLGISYLWIDSLCIIQDKDDLSDWFREAELMHKVYSHSYCNISASDAEDSTEGLFRNRTIRVAKAKVYMRDFHRAANCTDVAELTTFSRKFWDRNVTHCGINQRGWVFQERILSPRILHFGKELFWECRQHSASETYPRGLSDYFDKNPSSRFKIDNDICMRTTLPHALNNKHEWYAKWHSLVETYSATHFTNPNDKLIVLSGIAKQFAALTNDIYVAGLWHAVLELELLWMTPTKTKHSDDVFKWARPVLYRAPTWSWASIEGPVLLYQWVPKQILFEVQDVVLEHATKDVTGRVKNGWLDLRGYLKPMKVTRDATRTRDLHVPWVSTSPEFTLTFDVTPADESILENESEKDKFFFILGAVGVPVEGYTYVLLLRIVDVAKGEYERVGVGSGFLSPEELSFVVSELGEETKKKVPCLRYDNGQHTIRVI</sequence>
<feature type="compositionally biased region" description="Acidic residues" evidence="1">
    <location>
        <begin position="37"/>
        <end position="62"/>
    </location>
</feature>
<name>A0A6A6AG01_9PLEO</name>
<evidence type="ECO:0000313" key="3">
    <source>
        <dbReference type="EMBL" id="KAF2130045.1"/>
    </source>
</evidence>
<dbReference type="EMBL" id="ML977505">
    <property type="protein sequence ID" value="KAF2130045.1"/>
    <property type="molecule type" value="Genomic_DNA"/>
</dbReference>
<reference evidence="3" key="1">
    <citation type="journal article" date="2020" name="Stud. Mycol.">
        <title>101 Dothideomycetes genomes: a test case for predicting lifestyles and emergence of pathogens.</title>
        <authorList>
            <person name="Haridas S."/>
            <person name="Albert R."/>
            <person name="Binder M."/>
            <person name="Bloem J."/>
            <person name="Labutti K."/>
            <person name="Salamov A."/>
            <person name="Andreopoulos B."/>
            <person name="Baker S."/>
            <person name="Barry K."/>
            <person name="Bills G."/>
            <person name="Bluhm B."/>
            <person name="Cannon C."/>
            <person name="Castanera R."/>
            <person name="Culley D."/>
            <person name="Daum C."/>
            <person name="Ezra D."/>
            <person name="Gonzalez J."/>
            <person name="Henrissat B."/>
            <person name="Kuo A."/>
            <person name="Liang C."/>
            <person name="Lipzen A."/>
            <person name="Lutzoni F."/>
            <person name="Magnuson J."/>
            <person name="Mondo S."/>
            <person name="Nolan M."/>
            <person name="Ohm R."/>
            <person name="Pangilinan J."/>
            <person name="Park H.-J."/>
            <person name="Ramirez L."/>
            <person name="Alfaro M."/>
            <person name="Sun H."/>
            <person name="Tritt A."/>
            <person name="Yoshinaga Y."/>
            <person name="Zwiers L.-H."/>
            <person name="Turgeon B."/>
            <person name="Goodwin S."/>
            <person name="Spatafora J."/>
            <person name="Crous P."/>
            <person name="Grigoriev I."/>
        </authorList>
    </citation>
    <scope>NUCLEOTIDE SEQUENCE</scope>
    <source>
        <strain evidence="3">CBS 119687</strain>
    </source>
</reference>
<protein>
    <submittedName>
        <fullName evidence="3">HET-domain-containing protein</fullName>
    </submittedName>
</protein>
<dbReference type="RefSeq" id="XP_033524432.1">
    <property type="nucleotide sequence ID" value="XM_033670412.1"/>
</dbReference>
<evidence type="ECO:0000256" key="1">
    <source>
        <dbReference type="SAM" id="MobiDB-lite"/>
    </source>
</evidence>
<dbReference type="OrthoDB" id="5362512at2759"/>
<feature type="domain" description="Heterokaryon incompatibility" evidence="2">
    <location>
        <begin position="302"/>
        <end position="456"/>
    </location>
</feature>
<keyword evidence="4" id="KW-1185">Reference proteome</keyword>
<gene>
    <name evidence="3" type="ORF">P153DRAFT_385280</name>
</gene>
<feature type="compositionally biased region" description="Acidic residues" evidence="1">
    <location>
        <begin position="69"/>
        <end position="89"/>
    </location>
</feature>
<dbReference type="Pfam" id="PF06985">
    <property type="entry name" value="HET"/>
    <property type="match status" value="1"/>
</dbReference>
<organism evidence="3 4">
    <name type="scientific">Dothidotthia symphoricarpi CBS 119687</name>
    <dbReference type="NCBI Taxonomy" id="1392245"/>
    <lineage>
        <taxon>Eukaryota</taxon>
        <taxon>Fungi</taxon>
        <taxon>Dikarya</taxon>
        <taxon>Ascomycota</taxon>
        <taxon>Pezizomycotina</taxon>
        <taxon>Dothideomycetes</taxon>
        <taxon>Pleosporomycetidae</taxon>
        <taxon>Pleosporales</taxon>
        <taxon>Dothidotthiaceae</taxon>
        <taxon>Dothidotthia</taxon>
    </lineage>
</organism>